<evidence type="ECO:0000256" key="1">
    <source>
        <dbReference type="ARBA" id="ARBA00006247"/>
    </source>
</evidence>
<keyword evidence="3" id="KW-1185">Reference proteome</keyword>
<evidence type="ECO:0008006" key="4">
    <source>
        <dbReference type="Google" id="ProtNLM"/>
    </source>
</evidence>
<dbReference type="Pfam" id="PF01546">
    <property type="entry name" value="Peptidase_M20"/>
    <property type="match status" value="1"/>
</dbReference>
<organism evidence="2 3">
    <name type="scientific">Diversispora epigaea</name>
    <dbReference type="NCBI Taxonomy" id="1348612"/>
    <lineage>
        <taxon>Eukaryota</taxon>
        <taxon>Fungi</taxon>
        <taxon>Fungi incertae sedis</taxon>
        <taxon>Mucoromycota</taxon>
        <taxon>Glomeromycotina</taxon>
        <taxon>Glomeromycetes</taxon>
        <taxon>Diversisporales</taxon>
        <taxon>Diversisporaceae</taxon>
        <taxon>Diversispora</taxon>
    </lineage>
</organism>
<dbReference type="STRING" id="1348612.A0A397IDM8"/>
<name>A0A397IDM8_9GLOM</name>
<dbReference type="OrthoDB" id="3064516at2759"/>
<evidence type="ECO:0000313" key="3">
    <source>
        <dbReference type="Proteomes" id="UP000266861"/>
    </source>
</evidence>
<accession>A0A397IDM8</accession>
<evidence type="ECO:0000313" key="2">
    <source>
        <dbReference type="EMBL" id="RHZ71213.1"/>
    </source>
</evidence>
<dbReference type="PANTHER" id="PTHR45892:SF1">
    <property type="entry name" value="AMINOACYLASE-1"/>
    <property type="match status" value="1"/>
</dbReference>
<gene>
    <name evidence="2" type="ORF">Glove_261g28</name>
</gene>
<dbReference type="PANTHER" id="PTHR45892">
    <property type="entry name" value="AMINOACYLASE-1"/>
    <property type="match status" value="1"/>
</dbReference>
<dbReference type="Proteomes" id="UP000266861">
    <property type="component" value="Unassembled WGS sequence"/>
</dbReference>
<sequence>MTIPNISIEPEIFPAATDSRYLRKLGIPALGISYLKNTPILLHDHDERINENLFLEGIEFYTDLIFHLANIQDA</sequence>
<dbReference type="EMBL" id="PQFF01000239">
    <property type="protein sequence ID" value="RHZ71213.1"/>
    <property type="molecule type" value="Genomic_DNA"/>
</dbReference>
<comment type="caution">
    <text evidence="2">The sequence shown here is derived from an EMBL/GenBank/DDBJ whole genome shotgun (WGS) entry which is preliminary data.</text>
</comment>
<protein>
    <recommendedName>
        <fullName evidence="4">Peptidase M20 dimerisation domain-containing protein</fullName>
    </recommendedName>
</protein>
<dbReference type="GO" id="GO:0004046">
    <property type="term" value="F:aminoacylase activity"/>
    <property type="evidence" value="ECO:0007669"/>
    <property type="project" value="TreeGrafter"/>
</dbReference>
<proteinExistence type="inferred from homology"/>
<dbReference type="InterPro" id="IPR002933">
    <property type="entry name" value="Peptidase_M20"/>
</dbReference>
<reference evidence="2 3" key="1">
    <citation type="submission" date="2018-08" db="EMBL/GenBank/DDBJ databases">
        <title>Genome and evolution of the arbuscular mycorrhizal fungus Diversispora epigaea (formerly Glomus versiforme) and its bacterial endosymbionts.</title>
        <authorList>
            <person name="Sun X."/>
            <person name="Fei Z."/>
            <person name="Harrison M."/>
        </authorList>
    </citation>
    <scope>NUCLEOTIDE SEQUENCE [LARGE SCALE GENOMIC DNA]</scope>
    <source>
        <strain evidence="2 3">IT104</strain>
    </source>
</reference>
<dbReference type="Gene3D" id="1.10.150.900">
    <property type="match status" value="1"/>
</dbReference>
<dbReference type="AlphaFoldDB" id="A0A397IDM8"/>
<dbReference type="SUPFAM" id="SSF53187">
    <property type="entry name" value="Zn-dependent exopeptidases"/>
    <property type="match status" value="1"/>
</dbReference>
<comment type="similarity">
    <text evidence="1">Belongs to the peptidase M20A family.</text>
</comment>
<dbReference type="InterPro" id="IPR052083">
    <property type="entry name" value="Aminoacylase-1_M20A"/>
</dbReference>